<dbReference type="EMBL" id="ML769432">
    <property type="protein sequence ID" value="KAE9402691.1"/>
    <property type="molecule type" value="Genomic_DNA"/>
</dbReference>
<protein>
    <submittedName>
        <fullName evidence="2">Uncharacterized protein</fullName>
    </submittedName>
</protein>
<accession>A0A6A4HXH7</accession>
<evidence type="ECO:0000313" key="3">
    <source>
        <dbReference type="Proteomes" id="UP000799118"/>
    </source>
</evidence>
<keyword evidence="1" id="KW-0812">Transmembrane</keyword>
<keyword evidence="1" id="KW-1133">Transmembrane helix</keyword>
<evidence type="ECO:0000256" key="1">
    <source>
        <dbReference type="SAM" id="Phobius"/>
    </source>
</evidence>
<sequence>MMSYLLTRHSVHSSLPILPFIHRKDPRYIQVTVFFCFFVECLSTALATMFAISSIISVGDLSFSGSLLGYRSVAVLCGLASSLVHASYSWRIHILGGSWIIIIAVMVLSFVQCVMVSISGFGDFGLKPASSSLTAFGGSLAINVLWLSGSAICDIIIALTLLYLVNTPCFSLCFCTSLTNLFTAQLLACDGPSNNRPAGDQSGEGDRYCG</sequence>
<keyword evidence="1" id="KW-0472">Membrane</keyword>
<dbReference type="Proteomes" id="UP000799118">
    <property type="component" value="Unassembled WGS sequence"/>
</dbReference>
<reference evidence="2" key="1">
    <citation type="journal article" date="2019" name="Environ. Microbiol.">
        <title>Fungal ecological strategies reflected in gene transcription - a case study of two litter decomposers.</title>
        <authorList>
            <person name="Barbi F."/>
            <person name="Kohler A."/>
            <person name="Barry K."/>
            <person name="Baskaran P."/>
            <person name="Daum C."/>
            <person name="Fauchery L."/>
            <person name="Ihrmark K."/>
            <person name="Kuo A."/>
            <person name="LaButti K."/>
            <person name="Lipzen A."/>
            <person name="Morin E."/>
            <person name="Grigoriev I.V."/>
            <person name="Henrissat B."/>
            <person name="Lindahl B."/>
            <person name="Martin F."/>
        </authorList>
    </citation>
    <scope>NUCLEOTIDE SEQUENCE</scope>
    <source>
        <strain evidence="2">JB14</strain>
    </source>
</reference>
<gene>
    <name evidence="2" type="ORF">BT96DRAFT_537088</name>
</gene>
<name>A0A6A4HXH7_9AGAR</name>
<dbReference type="AlphaFoldDB" id="A0A6A4HXH7"/>
<feature type="transmembrane region" description="Helical" evidence="1">
    <location>
        <begin position="141"/>
        <end position="164"/>
    </location>
</feature>
<feature type="transmembrane region" description="Helical" evidence="1">
    <location>
        <begin position="31"/>
        <end position="56"/>
    </location>
</feature>
<organism evidence="2 3">
    <name type="scientific">Gymnopus androsaceus JB14</name>
    <dbReference type="NCBI Taxonomy" id="1447944"/>
    <lineage>
        <taxon>Eukaryota</taxon>
        <taxon>Fungi</taxon>
        <taxon>Dikarya</taxon>
        <taxon>Basidiomycota</taxon>
        <taxon>Agaricomycotina</taxon>
        <taxon>Agaricomycetes</taxon>
        <taxon>Agaricomycetidae</taxon>
        <taxon>Agaricales</taxon>
        <taxon>Marasmiineae</taxon>
        <taxon>Omphalotaceae</taxon>
        <taxon>Gymnopus</taxon>
    </lineage>
</organism>
<feature type="transmembrane region" description="Helical" evidence="1">
    <location>
        <begin position="68"/>
        <end position="88"/>
    </location>
</feature>
<keyword evidence="3" id="KW-1185">Reference proteome</keyword>
<feature type="transmembrane region" description="Helical" evidence="1">
    <location>
        <begin position="100"/>
        <end position="121"/>
    </location>
</feature>
<evidence type="ECO:0000313" key="2">
    <source>
        <dbReference type="EMBL" id="KAE9402691.1"/>
    </source>
</evidence>
<dbReference type="OrthoDB" id="2681808at2759"/>
<proteinExistence type="predicted"/>